<dbReference type="Proteomes" id="UP001056381">
    <property type="component" value="Chromosome"/>
</dbReference>
<reference evidence="18" key="1">
    <citation type="submission" date="2022-05" db="EMBL/GenBank/DDBJ databases">
        <title>Single-amplified genomics reveal most streamlined microbe among free-living bacteria.</title>
        <authorList>
            <person name="Roda-Garcia J."/>
            <person name="Haro-Moreno J.M."/>
            <person name="Rodriguez-Valera F."/>
            <person name="Almagro-Moreno S."/>
            <person name="Lopez-Perez M."/>
        </authorList>
    </citation>
    <scope>NUCLEOTIDE SEQUENCE</scope>
    <source>
        <strain evidence="18">TMED112-D2-2</strain>
    </source>
</reference>
<proteinExistence type="inferred from homology"/>
<keyword evidence="4 14" id="KW-0963">Cytoplasm</keyword>
<comment type="pathway">
    <text evidence="2 14">Cell wall biogenesis; peptidoglycan biosynthesis.</text>
</comment>
<dbReference type="SUPFAM" id="SSF53623">
    <property type="entry name" value="MurD-like peptide ligases, catalytic domain"/>
    <property type="match status" value="1"/>
</dbReference>
<accession>A0A9Q8X4A9</accession>
<dbReference type="InterPro" id="IPR004101">
    <property type="entry name" value="Mur_ligase_C"/>
</dbReference>
<evidence type="ECO:0000256" key="13">
    <source>
        <dbReference type="ARBA" id="ARBA00047833"/>
    </source>
</evidence>
<dbReference type="InterPro" id="IPR013221">
    <property type="entry name" value="Mur_ligase_cen"/>
</dbReference>
<dbReference type="InterPro" id="IPR036615">
    <property type="entry name" value="Mur_ligase_C_dom_sf"/>
</dbReference>
<evidence type="ECO:0000259" key="15">
    <source>
        <dbReference type="Pfam" id="PF01225"/>
    </source>
</evidence>
<dbReference type="SUPFAM" id="SSF51984">
    <property type="entry name" value="MurCD N-terminal domain"/>
    <property type="match status" value="1"/>
</dbReference>
<feature type="binding site" evidence="14">
    <location>
        <begin position="113"/>
        <end position="119"/>
    </location>
    <ligand>
        <name>ATP</name>
        <dbReference type="ChEBI" id="CHEBI:30616"/>
    </ligand>
</feature>
<dbReference type="SUPFAM" id="SSF53244">
    <property type="entry name" value="MurD-like peptide ligases, peptide-binding domain"/>
    <property type="match status" value="1"/>
</dbReference>
<dbReference type="GO" id="GO:0008360">
    <property type="term" value="P:regulation of cell shape"/>
    <property type="evidence" value="ECO:0007669"/>
    <property type="project" value="UniProtKB-KW"/>
</dbReference>
<gene>
    <name evidence="14 18" type="primary">murC</name>
    <name evidence="18" type="ORF">M9B40_01620</name>
</gene>
<evidence type="ECO:0000313" key="19">
    <source>
        <dbReference type="Proteomes" id="UP001056381"/>
    </source>
</evidence>
<dbReference type="InterPro" id="IPR005758">
    <property type="entry name" value="UDP-N-AcMur_Ala_ligase_MurC"/>
</dbReference>
<evidence type="ECO:0000256" key="10">
    <source>
        <dbReference type="ARBA" id="ARBA00022984"/>
    </source>
</evidence>
<dbReference type="Pfam" id="PF02875">
    <property type="entry name" value="Mur_ligase_C"/>
    <property type="match status" value="1"/>
</dbReference>
<name>A0A9Q8X4A9_9GAMM</name>
<comment type="similarity">
    <text evidence="14">Belongs to the MurCDEF family.</text>
</comment>
<sequence>MKLSKIKYIHFIGIGGVGMVGIAELLLNQGYKISGSELSESKNTLRLKKLGATVKIGHTKENIKKADVVVFSSAVNKTNPEIMEAKKQGITLIPRAEMLASIMRGFQSIAVAGSHGKTTTTSLIAHIFTEAELDPTYIIGGRILGMEDKSILGSSDYIVVEADESDASFLHLNPEISVLTNIDNDHLDFYENNPKKISDTFLKFLEKLPFFGVGIICTDDPKSKKLYQKLSRRKISFGFERTSDFSIKNYKQTKSHQEFILKDNIKKFEFDLKLKIPGKHNALNATAAFIVAQQAGIQTNVIKNSLKNFSGVSRRFEEKGTVQINGKEVLVVDDYGHHPTEIKSTIQAAKSKYKGKPINMIFQPHRYSRSSILFKEFISVLSDTDSVQLMDIYSAGEANTSGISSYDFVDSLLRKNIDAKYAKNLNQIRKNLNESIKKDSILIIQGAGNVSDITASLMAIGKK</sequence>
<dbReference type="Gene3D" id="3.40.50.720">
    <property type="entry name" value="NAD(P)-binding Rossmann-like Domain"/>
    <property type="match status" value="1"/>
</dbReference>
<keyword evidence="11 14" id="KW-0131">Cell cycle</keyword>
<keyword evidence="8 14" id="KW-0067">ATP-binding</keyword>
<evidence type="ECO:0000256" key="3">
    <source>
        <dbReference type="ARBA" id="ARBA00012211"/>
    </source>
</evidence>
<dbReference type="PANTHER" id="PTHR43445">
    <property type="entry name" value="UDP-N-ACETYLMURAMATE--L-ALANINE LIGASE-RELATED"/>
    <property type="match status" value="1"/>
</dbReference>
<dbReference type="GO" id="GO:0005737">
    <property type="term" value="C:cytoplasm"/>
    <property type="evidence" value="ECO:0007669"/>
    <property type="project" value="UniProtKB-SubCell"/>
</dbReference>
<evidence type="ECO:0000256" key="5">
    <source>
        <dbReference type="ARBA" id="ARBA00022598"/>
    </source>
</evidence>
<keyword evidence="5 14" id="KW-0436">Ligase</keyword>
<evidence type="ECO:0000256" key="8">
    <source>
        <dbReference type="ARBA" id="ARBA00022840"/>
    </source>
</evidence>
<keyword evidence="10 14" id="KW-0573">Peptidoglycan synthesis</keyword>
<protein>
    <recommendedName>
        <fullName evidence="3 14">UDP-N-acetylmuramate--L-alanine ligase</fullName>
        <ecNumber evidence="3 14">6.3.2.8</ecNumber>
    </recommendedName>
    <alternativeName>
        <fullName evidence="14">UDP-N-acetylmuramoyl-L-alanine synthetase</fullName>
    </alternativeName>
</protein>
<feature type="domain" description="Mur ligase N-terminal catalytic" evidence="15">
    <location>
        <begin position="9"/>
        <end position="106"/>
    </location>
</feature>
<dbReference type="NCBIfam" id="TIGR01082">
    <property type="entry name" value="murC"/>
    <property type="match status" value="1"/>
</dbReference>
<dbReference type="GO" id="GO:0009252">
    <property type="term" value="P:peptidoglycan biosynthetic process"/>
    <property type="evidence" value="ECO:0007669"/>
    <property type="project" value="UniProtKB-UniRule"/>
</dbReference>
<dbReference type="GO" id="GO:0051301">
    <property type="term" value="P:cell division"/>
    <property type="evidence" value="ECO:0007669"/>
    <property type="project" value="UniProtKB-KW"/>
</dbReference>
<organism evidence="18 19">
    <name type="scientific">SAR86 cluster bacterium</name>
    <dbReference type="NCBI Taxonomy" id="2030880"/>
    <lineage>
        <taxon>Bacteria</taxon>
        <taxon>Pseudomonadati</taxon>
        <taxon>Pseudomonadota</taxon>
        <taxon>Gammaproteobacteria</taxon>
        <taxon>SAR86 cluster</taxon>
    </lineage>
</organism>
<evidence type="ECO:0000256" key="12">
    <source>
        <dbReference type="ARBA" id="ARBA00023316"/>
    </source>
</evidence>
<dbReference type="Pfam" id="PF08245">
    <property type="entry name" value="Mur_ligase_M"/>
    <property type="match status" value="1"/>
</dbReference>
<evidence type="ECO:0000313" key="18">
    <source>
        <dbReference type="EMBL" id="URQ63483.1"/>
    </source>
</evidence>
<feature type="domain" description="Mur ligase central" evidence="17">
    <location>
        <begin position="111"/>
        <end position="292"/>
    </location>
</feature>
<dbReference type="InterPro" id="IPR036565">
    <property type="entry name" value="Mur-like_cat_sf"/>
</dbReference>
<dbReference type="InterPro" id="IPR050061">
    <property type="entry name" value="MurCDEF_pg_biosynth"/>
</dbReference>
<feature type="domain" description="Mur ligase C-terminal" evidence="16">
    <location>
        <begin position="314"/>
        <end position="448"/>
    </location>
</feature>
<evidence type="ECO:0000256" key="7">
    <source>
        <dbReference type="ARBA" id="ARBA00022741"/>
    </source>
</evidence>
<comment type="function">
    <text evidence="14">Cell wall formation.</text>
</comment>
<keyword evidence="19" id="KW-1185">Reference proteome</keyword>
<keyword evidence="9 14" id="KW-0133">Cell shape</keyword>
<comment type="catalytic activity">
    <reaction evidence="13 14">
        <text>UDP-N-acetyl-alpha-D-muramate + L-alanine + ATP = UDP-N-acetyl-alpha-D-muramoyl-L-alanine + ADP + phosphate + H(+)</text>
        <dbReference type="Rhea" id="RHEA:23372"/>
        <dbReference type="ChEBI" id="CHEBI:15378"/>
        <dbReference type="ChEBI" id="CHEBI:30616"/>
        <dbReference type="ChEBI" id="CHEBI:43474"/>
        <dbReference type="ChEBI" id="CHEBI:57972"/>
        <dbReference type="ChEBI" id="CHEBI:70757"/>
        <dbReference type="ChEBI" id="CHEBI:83898"/>
        <dbReference type="ChEBI" id="CHEBI:456216"/>
        <dbReference type="EC" id="6.3.2.8"/>
    </reaction>
</comment>
<evidence type="ECO:0000256" key="1">
    <source>
        <dbReference type="ARBA" id="ARBA00004496"/>
    </source>
</evidence>
<evidence type="ECO:0000259" key="16">
    <source>
        <dbReference type="Pfam" id="PF02875"/>
    </source>
</evidence>
<dbReference type="HAMAP" id="MF_00046">
    <property type="entry name" value="MurC"/>
    <property type="match status" value="1"/>
</dbReference>
<evidence type="ECO:0000256" key="11">
    <source>
        <dbReference type="ARBA" id="ARBA00023306"/>
    </source>
</evidence>
<keyword evidence="7 14" id="KW-0547">Nucleotide-binding</keyword>
<comment type="subcellular location">
    <subcellularLocation>
        <location evidence="1 14">Cytoplasm</location>
    </subcellularLocation>
</comment>
<evidence type="ECO:0000256" key="14">
    <source>
        <dbReference type="HAMAP-Rule" id="MF_00046"/>
    </source>
</evidence>
<dbReference type="EMBL" id="CP097966">
    <property type="protein sequence ID" value="URQ63483.1"/>
    <property type="molecule type" value="Genomic_DNA"/>
</dbReference>
<dbReference type="Gene3D" id="3.90.190.20">
    <property type="entry name" value="Mur ligase, C-terminal domain"/>
    <property type="match status" value="1"/>
</dbReference>
<dbReference type="GO" id="GO:0008763">
    <property type="term" value="F:UDP-N-acetylmuramate-L-alanine ligase activity"/>
    <property type="evidence" value="ECO:0007669"/>
    <property type="project" value="UniProtKB-UniRule"/>
</dbReference>
<dbReference type="GO" id="GO:0005524">
    <property type="term" value="F:ATP binding"/>
    <property type="evidence" value="ECO:0007669"/>
    <property type="project" value="UniProtKB-UniRule"/>
</dbReference>
<evidence type="ECO:0000256" key="6">
    <source>
        <dbReference type="ARBA" id="ARBA00022618"/>
    </source>
</evidence>
<dbReference type="EC" id="6.3.2.8" evidence="3 14"/>
<keyword evidence="6 14" id="KW-0132">Cell division</keyword>
<evidence type="ECO:0000256" key="9">
    <source>
        <dbReference type="ARBA" id="ARBA00022960"/>
    </source>
</evidence>
<dbReference type="InterPro" id="IPR000713">
    <property type="entry name" value="Mur_ligase_N"/>
</dbReference>
<dbReference type="GO" id="GO:0071555">
    <property type="term" value="P:cell wall organization"/>
    <property type="evidence" value="ECO:0007669"/>
    <property type="project" value="UniProtKB-KW"/>
</dbReference>
<dbReference type="Pfam" id="PF01225">
    <property type="entry name" value="Mur_ligase"/>
    <property type="match status" value="1"/>
</dbReference>
<evidence type="ECO:0000256" key="2">
    <source>
        <dbReference type="ARBA" id="ARBA00004752"/>
    </source>
</evidence>
<evidence type="ECO:0000256" key="4">
    <source>
        <dbReference type="ARBA" id="ARBA00022490"/>
    </source>
</evidence>
<keyword evidence="12 14" id="KW-0961">Cell wall biogenesis/degradation</keyword>
<dbReference type="Gene3D" id="3.40.1190.10">
    <property type="entry name" value="Mur-like, catalytic domain"/>
    <property type="match status" value="1"/>
</dbReference>
<dbReference type="AlphaFoldDB" id="A0A9Q8X4A9"/>
<evidence type="ECO:0000259" key="17">
    <source>
        <dbReference type="Pfam" id="PF08245"/>
    </source>
</evidence>
<dbReference type="PANTHER" id="PTHR43445:SF3">
    <property type="entry name" value="UDP-N-ACETYLMURAMATE--L-ALANINE LIGASE"/>
    <property type="match status" value="1"/>
</dbReference>